<proteinExistence type="predicted"/>
<organism evidence="1 2">
    <name type="scientific">Angustibacter aerolatus</name>
    <dbReference type="NCBI Taxonomy" id="1162965"/>
    <lineage>
        <taxon>Bacteria</taxon>
        <taxon>Bacillati</taxon>
        <taxon>Actinomycetota</taxon>
        <taxon>Actinomycetes</taxon>
        <taxon>Kineosporiales</taxon>
        <taxon>Kineosporiaceae</taxon>
    </lineage>
</organism>
<evidence type="ECO:0000313" key="1">
    <source>
        <dbReference type="EMBL" id="GMA87818.1"/>
    </source>
</evidence>
<dbReference type="Proteomes" id="UP001157017">
    <property type="component" value="Unassembled WGS sequence"/>
</dbReference>
<name>A0ABQ6JHX6_9ACTN</name>
<evidence type="ECO:0000313" key="2">
    <source>
        <dbReference type="Proteomes" id="UP001157017"/>
    </source>
</evidence>
<protein>
    <submittedName>
        <fullName evidence="1">Uncharacterized protein</fullName>
    </submittedName>
</protein>
<gene>
    <name evidence="1" type="ORF">GCM10025868_30680</name>
</gene>
<accession>A0ABQ6JHX6</accession>
<keyword evidence="2" id="KW-1185">Reference proteome</keyword>
<dbReference type="EMBL" id="BSUZ01000001">
    <property type="protein sequence ID" value="GMA87818.1"/>
    <property type="molecule type" value="Genomic_DNA"/>
</dbReference>
<comment type="caution">
    <text evidence="1">The sequence shown here is derived from an EMBL/GenBank/DDBJ whole genome shotgun (WGS) entry which is preliminary data.</text>
</comment>
<sequence length="67" mass="7097">MKVQVVSGGTTTTLATYSNVNANSTYTQKSFSLSAYKGKSVSVKFLMSEDSSLQTSFVVDDTSVTNG</sequence>
<reference evidence="2" key="1">
    <citation type="journal article" date="2019" name="Int. J. Syst. Evol. Microbiol.">
        <title>The Global Catalogue of Microorganisms (GCM) 10K type strain sequencing project: providing services to taxonomists for standard genome sequencing and annotation.</title>
        <authorList>
            <consortium name="The Broad Institute Genomics Platform"/>
            <consortium name="The Broad Institute Genome Sequencing Center for Infectious Disease"/>
            <person name="Wu L."/>
            <person name="Ma J."/>
        </authorList>
    </citation>
    <scope>NUCLEOTIDE SEQUENCE [LARGE SCALE GENOMIC DNA]</scope>
    <source>
        <strain evidence="2">NBRC 108730</strain>
    </source>
</reference>